<dbReference type="Gene3D" id="3.80.10.10">
    <property type="entry name" value="Ribonuclease Inhibitor"/>
    <property type="match status" value="1"/>
</dbReference>
<dbReference type="InterPro" id="IPR032675">
    <property type="entry name" value="LRR_dom_sf"/>
</dbReference>
<dbReference type="InterPro" id="IPR024968">
    <property type="entry name" value="SlpA_C_lactobacillus"/>
</dbReference>
<comment type="caution">
    <text evidence="5">The sequence shown here is derived from an EMBL/GenBank/DDBJ whole genome shotgun (WGS) entry which is preliminary data.</text>
</comment>
<evidence type="ECO:0000256" key="3">
    <source>
        <dbReference type="SAM" id="Phobius"/>
    </source>
</evidence>
<feature type="compositionally biased region" description="Low complexity" evidence="2">
    <location>
        <begin position="685"/>
        <end position="697"/>
    </location>
</feature>
<accession>A0ABW1RQR3</accession>
<reference evidence="6" key="1">
    <citation type="journal article" date="2019" name="Int. J. Syst. Evol. Microbiol.">
        <title>The Global Catalogue of Microorganisms (GCM) 10K type strain sequencing project: providing services to taxonomists for standard genome sequencing and annotation.</title>
        <authorList>
            <consortium name="The Broad Institute Genomics Platform"/>
            <consortium name="The Broad Institute Genome Sequencing Center for Infectious Disease"/>
            <person name="Wu L."/>
            <person name="Ma J."/>
        </authorList>
    </citation>
    <scope>NUCLEOTIDE SEQUENCE [LARGE SCALE GENOMIC DNA]</scope>
    <source>
        <strain evidence="6">CCM 8927</strain>
    </source>
</reference>
<keyword evidence="1" id="KW-0732">Signal</keyword>
<dbReference type="Pfam" id="PF19258">
    <property type="entry name" value="KxYKxGKxW_sig"/>
    <property type="match status" value="1"/>
</dbReference>
<evidence type="ECO:0000313" key="5">
    <source>
        <dbReference type="EMBL" id="MFC6177771.1"/>
    </source>
</evidence>
<keyword evidence="3" id="KW-0812">Transmembrane</keyword>
<dbReference type="SUPFAM" id="SSF52047">
    <property type="entry name" value="RNI-like"/>
    <property type="match status" value="1"/>
</dbReference>
<feature type="compositionally biased region" description="Low complexity" evidence="2">
    <location>
        <begin position="125"/>
        <end position="140"/>
    </location>
</feature>
<name>A0ABW1RQR3_9LACO</name>
<dbReference type="Pfam" id="PF03217">
    <property type="entry name" value="SlpA"/>
    <property type="match status" value="2"/>
</dbReference>
<protein>
    <submittedName>
        <fullName evidence="5">SLAP domain-containing protein</fullName>
    </submittedName>
</protein>
<feature type="region of interest" description="Disordered" evidence="2">
    <location>
        <begin position="56"/>
        <end position="140"/>
    </location>
</feature>
<keyword evidence="6" id="KW-1185">Reference proteome</keyword>
<feature type="domain" description="S-layer protein C-terminal" evidence="4">
    <location>
        <begin position="781"/>
        <end position="822"/>
    </location>
</feature>
<feature type="transmembrane region" description="Helical" evidence="3">
    <location>
        <begin position="25"/>
        <end position="45"/>
    </location>
</feature>
<feature type="domain" description="S-layer protein C-terminal" evidence="4">
    <location>
        <begin position="714"/>
        <end position="757"/>
    </location>
</feature>
<feature type="compositionally biased region" description="Low complexity" evidence="2">
    <location>
        <begin position="94"/>
        <end position="103"/>
    </location>
</feature>
<organism evidence="5 6">
    <name type="scientific">Companilactobacillus huachuanensis</name>
    <dbReference type="NCBI Taxonomy" id="2559914"/>
    <lineage>
        <taxon>Bacteria</taxon>
        <taxon>Bacillati</taxon>
        <taxon>Bacillota</taxon>
        <taxon>Bacilli</taxon>
        <taxon>Lactobacillales</taxon>
        <taxon>Lactobacillaceae</taxon>
        <taxon>Companilactobacillus</taxon>
    </lineage>
</organism>
<evidence type="ECO:0000313" key="6">
    <source>
        <dbReference type="Proteomes" id="UP001596288"/>
    </source>
</evidence>
<dbReference type="InterPro" id="IPR022263">
    <property type="entry name" value="KxYKxGKxW"/>
</dbReference>
<sequence>MRFIQLKKNPNAIIRKRLHKSGKNWVVASALSIAGGIILFGTTNLTTVNAAISTDDTQQTTVQSTNTDNDNDSNSNSNSNSNTNAKLQDAVNNSSQTQSQQSSIANNDNQDTQGNESRVATSDVQTQNTQTQNAQTQNIQSQVTTPNMLSNQQNNTVNTQAQSLAPVTPVVENTNVQSDNISENNGILTINGGTLESDSKGNSPLAAYKDTTTEVNFAGKVTAGSSLENLFNGFSNLTKVDNLNNLDTSNVTDYSFMFANCTSLTSLDVSNFKTTVDTGTKLESMFQEDKNLATINMTGFTVPNVTTIQSMFRTDNALTSVDLSGLDTSAVKMFLEMFMNCTSLTNLDLTHTNMMGAKDYINNGKGNGTHFMLSGTKLKSITVNQNDILKDTWLQDNWSETDSGGVVWGANGWVDTSNPDNPLSNEGLYELYDGTHDTDKTTWTVNLKHMVTFKIEYQYNAKNEKDSHKDISKNSVTGVEGKTVTLTEDWKGHSGYTDYPGFESTDAALEAIGNIVTVPMYSADSIPIVPVVVSPIDPALIDITEQEESGSVIGKSQIEALLPNAGRPQYFDTSDNQDAMSKFAFNRELNLDKTMITGLGDVIVGDPDDPSYAALNNISLTDLITNQTAQENGLQLSDDVTLESLSKSIASFLSSTYSVAPDPADVVSITAVYKPVKSSGGSGSGSNTTSPDTGTTTTIDQTISTFKDQPAVQLYDVDGKAIDGQTLAPDTGWKNDKQLTLNGITYYRVGTNQWVKADDVYVYTANKVYVRVYQGDTGILVNAEGKTLNRALRAGSDWVSDRTATINGTKYYRVATNEFVSADSIYEYEYDEIIVHTNQQTNLYDERGNTLTNNLPANASYKVDRTVNIGGIGYYRVATDEFVRMDSVTVQ</sequence>
<evidence type="ECO:0000256" key="2">
    <source>
        <dbReference type="SAM" id="MobiDB-lite"/>
    </source>
</evidence>
<evidence type="ECO:0000256" key="1">
    <source>
        <dbReference type="ARBA" id="ARBA00022729"/>
    </source>
</evidence>
<dbReference type="NCBIfam" id="TIGR03715">
    <property type="entry name" value="KxYKxGKxW"/>
    <property type="match status" value="1"/>
</dbReference>
<feature type="compositionally biased region" description="Polar residues" evidence="2">
    <location>
        <begin position="104"/>
        <end position="124"/>
    </location>
</feature>
<dbReference type="NCBIfam" id="TIGR02167">
    <property type="entry name" value="Liste_lipo_26"/>
    <property type="match status" value="1"/>
</dbReference>
<keyword evidence="3" id="KW-1133">Transmembrane helix</keyword>
<evidence type="ECO:0000259" key="4">
    <source>
        <dbReference type="Pfam" id="PF03217"/>
    </source>
</evidence>
<feature type="compositionally biased region" description="Low complexity" evidence="2">
    <location>
        <begin position="56"/>
        <end position="84"/>
    </location>
</feature>
<dbReference type="InterPro" id="IPR011889">
    <property type="entry name" value="Liste_lipo_26"/>
</dbReference>
<keyword evidence="3" id="KW-0472">Membrane</keyword>
<feature type="region of interest" description="Disordered" evidence="2">
    <location>
        <begin position="676"/>
        <end position="697"/>
    </location>
</feature>
<dbReference type="EMBL" id="JBHSSF010000047">
    <property type="protein sequence ID" value="MFC6177771.1"/>
    <property type="molecule type" value="Genomic_DNA"/>
</dbReference>
<proteinExistence type="predicted"/>
<dbReference type="Proteomes" id="UP001596288">
    <property type="component" value="Unassembled WGS sequence"/>
</dbReference>
<dbReference type="RefSeq" id="WP_137612308.1">
    <property type="nucleotide sequence ID" value="NZ_BJDF01000024.1"/>
</dbReference>
<gene>
    <name evidence="5" type="ORF">ACFQAV_13220</name>
</gene>